<dbReference type="CDD" id="cd22231">
    <property type="entry name" value="RHH_NikR_HicB-like"/>
    <property type="match status" value="1"/>
</dbReference>
<protein>
    <recommendedName>
        <fullName evidence="3">Ribbon-helix-helix protein, copG family</fullName>
    </recommendedName>
</protein>
<dbReference type="Proteomes" id="UP000183561">
    <property type="component" value="Unassembled WGS sequence"/>
</dbReference>
<dbReference type="AlphaFoldDB" id="A0A1H4IEC4"/>
<keyword evidence="2" id="KW-1185">Reference proteome</keyword>
<gene>
    <name evidence="1" type="ORF">SAMN04490239_0514</name>
</gene>
<reference evidence="2" key="1">
    <citation type="submission" date="2016-10" db="EMBL/GenBank/DDBJ databases">
        <authorList>
            <person name="Varghese N."/>
            <person name="Submissions S."/>
        </authorList>
    </citation>
    <scope>NUCLEOTIDE SEQUENCE [LARGE SCALE GENOMIC DNA]</scope>
    <source>
        <strain evidence="2">DSM 44498</strain>
    </source>
</reference>
<proteinExistence type="predicted"/>
<evidence type="ECO:0000313" key="1">
    <source>
        <dbReference type="EMBL" id="SEB32273.1"/>
    </source>
</evidence>
<dbReference type="EMBL" id="FNSV01000003">
    <property type="protein sequence ID" value="SEB32273.1"/>
    <property type="molecule type" value="Genomic_DNA"/>
</dbReference>
<dbReference type="Gene3D" id="1.10.1220.10">
    <property type="entry name" value="Met repressor-like"/>
    <property type="match status" value="1"/>
</dbReference>
<dbReference type="GO" id="GO:0006355">
    <property type="term" value="P:regulation of DNA-templated transcription"/>
    <property type="evidence" value="ECO:0007669"/>
    <property type="project" value="InterPro"/>
</dbReference>
<dbReference type="InterPro" id="IPR013321">
    <property type="entry name" value="Arc_rbn_hlx_hlx"/>
</dbReference>
<evidence type="ECO:0000313" key="2">
    <source>
        <dbReference type="Proteomes" id="UP000183561"/>
    </source>
</evidence>
<sequence>MPEMPASVSGCPFILEYDCSMTTRFTISLPDEDARVLDAYVRDHSLGGRSAGIRAAVRMLGEVGLERDYAAAFVEGGVDDDWDVTSADEE</sequence>
<organism evidence="1 2">
    <name type="scientific">Rhodococcus koreensis</name>
    <dbReference type="NCBI Taxonomy" id="99653"/>
    <lineage>
        <taxon>Bacteria</taxon>
        <taxon>Bacillati</taxon>
        <taxon>Actinomycetota</taxon>
        <taxon>Actinomycetes</taxon>
        <taxon>Mycobacteriales</taxon>
        <taxon>Nocardiaceae</taxon>
        <taxon>Rhodococcus</taxon>
    </lineage>
</organism>
<name>A0A1H4IEC4_9NOCA</name>
<accession>A0A1H4IEC4</accession>
<dbReference type="SUPFAM" id="SSF47598">
    <property type="entry name" value="Ribbon-helix-helix"/>
    <property type="match status" value="1"/>
</dbReference>
<evidence type="ECO:0008006" key="3">
    <source>
        <dbReference type="Google" id="ProtNLM"/>
    </source>
</evidence>
<dbReference type="InterPro" id="IPR010985">
    <property type="entry name" value="Ribbon_hlx_hlx"/>
</dbReference>